<reference evidence="2" key="1">
    <citation type="submission" date="2021-10" db="EMBL/GenBank/DDBJ databases">
        <authorList>
            <person name="Piombo E."/>
        </authorList>
    </citation>
    <scope>NUCLEOTIDE SEQUENCE</scope>
</reference>
<name>A0A9N9VRF0_9HYPO</name>
<dbReference type="InterPro" id="IPR053178">
    <property type="entry name" value="Osmoadaptation_assoc"/>
</dbReference>
<dbReference type="OrthoDB" id="3525185at2759"/>
<dbReference type="EMBL" id="CABFNQ020000732">
    <property type="protein sequence ID" value="CAH0028559.1"/>
    <property type="molecule type" value="Genomic_DNA"/>
</dbReference>
<dbReference type="PANTHER" id="PTHR38111:SF11">
    <property type="entry name" value="TRANSCRIPTION FACTOR DOMAIN-CONTAINING PROTEIN-RELATED"/>
    <property type="match status" value="1"/>
</dbReference>
<dbReference type="Proteomes" id="UP000696573">
    <property type="component" value="Unassembled WGS sequence"/>
</dbReference>
<keyword evidence="3" id="KW-1185">Reference proteome</keyword>
<evidence type="ECO:0008006" key="4">
    <source>
        <dbReference type="Google" id="ProtNLM"/>
    </source>
</evidence>
<evidence type="ECO:0000313" key="3">
    <source>
        <dbReference type="Proteomes" id="UP000696573"/>
    </source>
</evidence>
<feature type="region of interest" description="Disordered" evidence="1">
    <location>
        <begin position="282"/>
        <end position="302"/>
    </location>
</feature>
<evidence type="ECO:0000256" key="1">
    <source>
        <dbReference type="SAM" id="MobiDB-lite"/>
    </source>
</evidence>
<evidence type="ECO:0000313" key="2">
    <source>
        <dbReference type="EMBL" id="CAH0028559.1"/>
    </source>
</evidence>
<gene>
    <name evidence="2" type="ORF">CRHIZ90672A_00010808</name>
</gene>
<protein>
    <recommendedName>
        <fullName evidence="4">Zn(2)-C6 fungal-type domain-containing protein</fullName>
    </recommendedName>
</protein>
<dbReference type="PANTHER" id="PTHR38111">
    <property type="entry name" value="ZN(2)-C6 FUNGAL-TYPE DOMAIN-CONTAINING PROTEIN-RELATED"/>
    <property type="match status" value="1"/>
</dbReference>
<accession>A0A9N9VRF0</accession>
<dbReference type="AlphaFoldDB" id="A0A9N9VRF0"/>
<comment type="caution">
    <text evidence="2">The sequence shown here is derived from an EMBL/GenBank/DDBJ whole genome shotgun (WGS) entry which is preliminary data.</text>
</comment>
<organism evidence="2 3">
    <name type="scientific">Clonostachys rhizophaga</name>
    <dbReference type="NCBI Taxonomy" id="160324"/>
    <lineage>
        <taxon>Eukaryota</taxon>
        <taxon>Fungi</taxon>
        <taxon>Dikarya</taxon>
        <taxon>Ascomycota</taxon>
        <taxon>Pezizomycotina</taxon>
        <taxon>Sordariomycetes</taxon>
        <taxon>Hypocreomycetidae</taxon>
        <taxon>Hypocreales</taxon>
        <taxon>Bionectriaceae</taxon>
        <taxon>Clonostachys</taxon>
    </lineage>
</organism>
<proteinExistence type="predicted"/>
<sequence>MGSGNDLPSTHLLQCDLQRLTCGQCQRGKLTCGDMSERSFGQPKGCPEESLTRSAYQERYLGLFWDIYLPNGRKFPAGSAQHTTELWLNHVQKLVHEDNQIAIRMILLAISLANVGLYDNKTCLVESGTRMYGSCLSTLAEEIGSNTRSTPSSLLATSRLCSLYEVVQHPVPVLYGHDYNDRLAQARTWQLHTGGESEVVPSRVTEQLASRFAYQLSIDGRSTQISTLIISRTPSALNKPNWKMDLWKRIARTPKDLLGDIFAEIPDLLSLLISSSHPIPVKKKGGKAKIPDQKVPSANSRMVGLGAGSGSKIKSTYLRHDTNGPDLQPPGLCTQHERVLEHWHLPVCHLPVRFRPASSKPLQARRLDQGLVEENFGDNTYVLASASRCFWTLRGFLDETDNGLLSPEARVFYYLFDRNEKGQIVENFVENMRRHLSARGQRMFPMDID</sequence>